<sequence>MLTIPLKVRGMIDLDGTDAKIIFMIAVPEKAAGDAHLRILQMLSRKLMNDSFREQLLKVTSKQEAFELLDTIQ</sequence>
<keyword evidence="3" id="KW-1185">Reference proteome</keyword>
<organism evidence="2 3">
    <name type="scientific">Perspicuibacillus lycopersici</name>
    <dbReference type="NCBI Taxonomy" id="1325689"/>
    <lineage>
        <taxon>Bacteria</taxon>
        <taxon>Bacillati</taxon>
        <taxon>Bacillota</taxon>
        <taxon>Bacilli</taxon>
        <taxon>Bacillales</taxon>
        <taxon>Bacillaceae</taxon>
        <taxon>Perspicuibacillus</taxon>
    </lineage>
</organism>
<dbReference type="Pfam" id="PF00359">
    <property type="entry name" value="PTS_EIIA_2"/>
    <property type="match status" value="1"/>
</dbReference>
<keyword evidence="2" id="KW-0762">Sugar transport</keyword>
<evidence type="ECO:0000313" key="2">
    <source>
        <dbReference type="EMBL" id="MCU9614417.1"/>
    </source>
</evidence>
<gene>
    <name evidence="2" type="ORF">OEV98_12805</name>
</gene>
<dbReference type="InterPro" id="IPR002178">
    <property type="entry name" value="PTS_EIIA_type-2_dom"/>
</dbReference>
<feature type="domain" description="PTS EIIA type-2" evidence="1">
    <location>
        <begin position="1"/>
        <end position="72"/>
    </location>
</feature>
<keyword evidence="2" id="KW-0813">Transport</keyword>
<dbReference type="SUPFAM" id="SSF55804">
    <property type="entry name" value="Phoshotransferase/anion transport protein"/>
    <property type="match status" value="1"/>
</dbReference>
<dbReference type="AlphaFoldDB" id="A0AAE3IUH1"/>
<dbReference type="Proteomes" id="UP001209318">
    <property type="component" value="Unassembled WGS sequence"/>
</dbReference>
<dbReference type="InterPro" id="IPR016152">
    <property type="entry name" value="PTrfase/Anion_transptr"/>
</dbReference>
<comment type="caution">
    <text evidence="2">The sequence shown here is derived from an EMBL/GenBank/DDBJ whole genome shotgun (WGS) entry which is preliminary data.</text>
</comment>
<evidence type="ECO:0000313" key="3">
    <source>
        <dbReference type="Proteomes" id="UP001209318"/>
    </source>
</evidence>
<accession>A0AAE3IUH1</accession>
<protein>
    <submittedName>
        <fullName evidence="2">PTS sugar transporter subunit IIA</fullName>
    </submittedName>
</protein>
<name>A0AAE3IUH1_9BACI</name>
<dbReference type="EMBL" id="JAOUSF010000004">
    <property type="protein sequence ID" value="MCU9614417.1"/>
    <property type="molecule type" value="Genomic_DNA"/>
</dbReference>
<proteinExistence type="predicted"/>
<reference evidence="2" key="1">
    <citation type="submission" date="2022-10" db="EMBL/GenBank/DDBJ databases">
        <title>Description of Fervidibacillus gen. nov. in the family Fervidibacillaceae fam. nov. with two species, Fervidibacillus albus sp. nov., and Fervidibacillus halotolerans sp. nov., isolated from tidal flat sediments.</title>
        <authorList>
            <person name="Kwon K.K."/>
            <person name="Yang S.-H."/>
        </authorList>
    </citation>
    <scope>NUCLEOTIDE SEQUENCE</scope>
    <source>
        <strain evidence="2">JCM 19140</strain>
    </source>
</reference>
<dbReference type="Gene3D" id="3.40.930.10">
    <property type="entry name" value="Mannitol-specific EII, Chain A"/>
    <property type="match status" value="1"/>
</dbReference>
<evidence type="ECO:0000259" key="1">
    <source>
        <dbReference type="PROSITE" id="PS51094"/>
    </source>
</evidence>
<dbReference type="PROSITE" id="PS51094">
    <property type="entry name" value="PTS_EIIA_TYPE_2"/>
    <property type="match status" value="1"/>
</dbReference>